<dbReference type="Proteomes" id="UP001597033">
    <property type="component" value="Unassembled WGS sequence"/>
</dbReference>
<name>A0ABW3M443_9GAMM</name>
<accession>A0ABW3M443</accession>
<sequence length="72" mass="7965">MTGEPSVQKHHFQIGEGVVIDVSIQPKATGVSVPKPRPVPRRIGVLTLDIGDPTDETKSFEVEFTFDLNYRS</sequence>
<comment type="caution">
    <text evidence="1">The sequence shown here is derived from an EMBL/GenBank/DDBJ whole genome shotgun (WGS) entry which is preliminary data.</text>
</comment>
<gene>
    <name evidence="1" type="ORF">ACFQ2N_15850</name>
</gene>
<evidence type="ECO:0000313" key="2">
    <source>
        <dbReference type="Proteomes" id="UP001597033"/>
    </source>
</evidence>
<keyword evidence="2" id="KW-1185">Reference proteome</keyword>
<protein>
    <submittedName>
        <fullName evidence="1">Uncharacterized protein</fullName>
    </submittedName>
</protein>
<proteinExistence type="predicted"/>
<evidence type="ECO:0000313" key="1">
    <source>
        <dbReference type="EMBL" id="MFD1043825.1"/>
    </source>
</evidence>
<dbReference type="RefSeq" id="WP_162378237.1">
    <property type="nucleotide sequence ID" value="NZ_JBHTKN010000015.1"/>
</dbReference>
<reference evidence="2" key="1">
    <citation type="journal article" date="2019" name="Int. J. Syst. Evol. Microbiol.">
        <title>The Global Catalogue of Microorganisms (GCM) 10K type strain sequencing project: providing services to taxonomists for standard genome sequencing and annotation.</title>
        <authorList>
            <consortium name="The Broad Institute Genomics Platform"/>
            <consortium name="The Broad Institute Genome Sequencing Center for Infectious Disease"/>
            <person name="Wu L."/>
            <person name="Ma J."/>
        </authorList>
    </citation>
    <scope>NUCLEOTIDE SEQUENCE [LARGE SCALE GENOMIC DNA]</scope>
    <source>
        <strain evidence="2">CCUG 55854</strain>
    </source>
</reference>
<dbReference type="EMBL" id="JBHTKN010000015">
    <property type="protein sequence ID" value="MFD1043825.1"/>
    <property type="molecule type" value="Genomic_DNA"/>
</dbReference>
<organism evidence="1 2">
    <name type="scientific">Pseudoxanthomonas kaohsiungensis</name>
    <dbReference type="NCBI Taxonomy" id="283923"/>
    <lineage>
        <taxon>Bacteria</taxon>
        <taxon>Pseudomonadati</taxon>
        <taxon>Pseudomonadota</taxon>
        <taxon>Gammaproteobacteria</taxon>
        <taxon>Lysobacterales</taxon>
        <taxon>Lysobacteraceae</taxon>
        <taxon>Pseudoxanthomonas</taxon>
    </lineage>
</organism>